<keyword evidence="3" id="KW-1185">Reference proteome</keyword>
<proteinExistence type="predicted"/>
<gene>
    <name evidence="2" type="ORF">GCM10011487_68880</name>
</gene>
<name>A0A829YQL7_9GAMM</name>
<evidence type="ECO:0000313" key="3">
    <source>
        <dbReference type="Proteomes" id="UP000445000"/>
    </source>
</evidence>
<dbReference type="EMBL" id="BLJN01000011">
    <property type="protein sequence ID" value="GFE84888.1"/>
    <property type="molecule type" value="Genomic_DNA"/>
</dbReference>
<evidence type="ECO:0000313" key="2">
    <source>
        <dbReference type="EMBL" id="GFE84888.1"/>
    </source>
</evidence>
<protein>
    <recommendedName>
        <fullName evidence="4">Transposase</fullName>
    </recommendedName>
</protein>
<evidence type="ECO:0008006" key="4">
    <source>
        <dbReference type="Google" id="ProtNLM"/>
    </source>
</evidence>
<accession>A0A829YQL7</accession>
<comment type="caution">
    <text evidence="2">The sequence shown here is derived from an EMBL/GenBank/DDBJ whole genome shotgun (WGS) entry which is preliminary data.</text>
</comment>
<dbReference type="Proteomes" id="UP000445000">
    <property type="component" value="Unassembled WGS sequence"/>
</dbReference>
<reference evidence="3" key="1">
    <citation type="submission" date="2020-01" db="EMBL/GenBank/DDBJ databases">
        <title>'Steroidobacter agaridevorans' sp. nov., agar-degrading bacteria isolated from rhizosphere soils.</title>
        <authorList>
            <person name="Ikenaga M."/>
            <person name="Kataoka M."/>
            <person name="Murouchi A."/>
            <person name="Katsuragi S."/>
            <person name="Sakai M."/>
        </authorList>
    </citation>
    <scope>NUCLEOTIDE SEQUENCE [LARGE SCALE GENOMIC DNA]</scope>
    <source>
        <strain evidence="3">YU21-B</strain>
    </source>
</reference>
<feature type="region of interest" description="Disordered" evidence="1">
    <location>
        <begin position="13"/>
        <end position="32"/>
    </location>
</feature>
<evidence type="ECO:0000256" key="1">
    <source>
        <dbReference type="SAM" id="MobiDB-lite"/>
    </source>
</evidence>
<organism evidence="2 3">
    <name type="scientific">Steroidobacter agaridevorans</name>
    <dbReference type="NCBI Taxonomy" id="2695856"/>
    <lineage>
        <taxon>Bacteria</taxon>
        <taxon>Pseudomonadati</taxon>
        <taxon>Pseudomonadota</taxon>
        <taxon>Gammaproteobacteria</taxon>
        <taxon>Steroidobacterales</taxon>
        <taxon>Steroidobacteraceae</taxon>
        <taxon>Steroidobacter</taxon>
    </lineage>
</organism>
<sequence>MRRVAQVLGVSRSQLSQRLKEPGKSRSSYRKPKDDGLLVELRALVDERPTYGYRRVTALLNRARRKAGLANASITNGSIG</sequence>
<dbReference type="AlphaFoldDB" id="A0A829YQL7"/>